<organism evidence="1">
    <name type="scientific">Anguilla anguilla</name>
    <name type="common">European freshwater eel</name>
    <name type="synonym">Muraena anguilla</name>
    <dbReference type="NCBI Taxonomy" id="7936"/>
    <lineage>
        <taxon>Eukaryota</taxon>
        <taxon>Metazoa</taxon>
        <taxon>Chordata</taxon>
        <taxon>Craniata</taxon>
        <taxon>Vertebrata</taxon>
        <taxon>Euteleostomi</taxon>
        <taxon>Actinopterygii</taxon>
        <taxon>Neopterygii</taxon>
        <taxon>Teleostei</taxon>
        <taxon>Anguilliformes</taxon>
        <taxon>Anguillidae</taxon>
        <taxon>Anguilla</taxon>
    </lineage>
</organism>
<protein>
    <submittedName>
        <fullName evidence="1">Uncharacterized protein</fullName>
    </submittedName>
</protein>
<dbReference type="AlphaFoldDB" id="A0A0E9VQA9"/>
<name>A0A0E9VQA9_ANGAN</name>
<dbReference type="EMBL" id="GBXM01028997">
    <property type="protein sequence ID" value="JAH79580.1"/>
    <property type="molecule type" value="Transcribed_RNA"/>
</dbReference>
<proteinExistence type="predicted"/>
<reference evidence="1" key="2">
    <citation type="journal article" date="2015" name="Fish Shellfish Immunol.">
        <title>Early steps in the European eel (Anguilla anguilla)-Vibrio vulnificus interaction in the gills: Role of the RtxA13 toxin.</title>
        <authorList>
            <person name="Callol A."/>
            <person name="Pajuelo D."/>
            <person name="Ebbesson L."/>
            <person name="Teles M."/>
            <person name="MacKenzie S."/>
            <person name="Amaro C."/>
        </authorList>
    </citation>
    <scope>NUCLEOTIDE SEQUENCE</scope>
</reference>
<evidence type="ECO:0000313" key="1">
    <source>
        <dbReference type="EMBL" id="JAH79580.1"/>
    </source>
</evidence>
<sequence length="58" mass="6540">MICAFINPWKPKTFMISDLLKGVVGYLKRNCKTCQMKGAETQLCALPSHGQVRRLKVS</sequence>
<reference evidence="1" key="1">
    <citation type="submission" date="2014-11" db="EMBL/GenBank/DDBJ databases">
        <authorList>
            <person name="Amaro Gonzalez C."/>
        </authorList>
    </citation>
    <scope>NUCLEOTIDE SEQUENCE</scope>
</reference>
<accession>A0A0E9VQA9</accession>